<protein>
    <submittedName>
        <fullName evidence="5">Uncharacterized protein</fullName>
    </submittedName>
</protein>
<keyword evidence="6" id="KW-1185">Reference proteome</keyword>
<reference evidence="5" key="1">
    <citation type="journal article" date="2019" name="bioRxiv">
        <title>The Genome of the Zebra Mussel, Dreissena polymorpha: A Resource for Invasive Species Research.</title>
        <authorList>
            <person name="McCartney M.A."/>
            <person name="Auch B."/>
            <person name="Kono T."/>
            <person name="Mallez S."/>
            <person name="Zhang Y."/>
            <person name="Obille A."/>
            <person name="Becker A."/>
            <person name="Abrahante J.E."/>
            <person name="Garbe J."/>
            <person name="Badalamenti J.P."/>
            <person name="Herman A."/>
            <person name="Mangelson H."/>
            <person name="Liachko I."/>
            <person name="Sullivan S."/>
            <person name="Sone E.D."/>
            <person name="Koren S."/>
            <person name="Silverstein K.A.T."/>
            <person name="Beckman K.B."/>
            <person name="Gohl D.M."/>
        </authorList>
    </citation>
    <scope>NUCLEOTIDE SEQUENCE</scope>
    <source>
        <strain evidence="5">Duluth1</strain>
        <tissue evidence="5">Whole animal</tissue>
    </source>
</reference>
<feature type="compositionally biased region" description="Basic and acidic residues" evidence="4">
    <location>
        <begin position="453"/>
        <end position="467"/>
    </location>
</feature>
<feature type="region of interest" description="Disordered" evidence="4">
    <location>
        <begin position="361"/>
        <end position="508"/>
    </location>
</feature>
<proteinExistence type="predicted"/>
<comment type="caution">
    <text evidence="5">The sequence shown here is derived from an EMBL/GenBank/DDBJ whole genome shotgun (WGS) entry which is preliminary data.</text>
</comment>
<feature type="compositionally biased region" description="Polar residues" evidence="4">
    <location>
        <begin position="411"/>
        <end position="425"/>
    </location>
</feature>
<dbReference type="PANTHER" id="PTHR24173">
    <property type="entry name" value="ANKYRIN REPEAT CONTAINING"/>
    <property type="match status" value="1"/>
</dbReference>
<evidence type="ECO:0000256" key="4">
    <source>
        <dbReference type="SAM" id="MobiDB-lite"/>
    </source>
</evidence>
<sequence>MKHPRNVPMTLLDIIKNGYFQQVRFLVDHGTDLDQKDSERRTPLMLCAFIEPEAWGVGLCRLLIENGATLFLRDKYGLNAFQYAVIYDRVDLVRVYLKAIDFNLNDADKLGNTALHYAVRSGNAMIVKLITQAHVKYHIPLDKANHDGFTPLHEAHRLSRQRCARILENTDALADVTHIEANTPLDLNEVNGKSVHDDVTSVRSSRKSLSRPRSSIISHRSSKSSLITDTEYSFRRSPTIISNDVSVTETGRRRGRQQPENIPPNEKNTKQLIRCASATDIRNNPEYLFQISPVDATFTPSETKRIRAKSAFVRRSEVESDSSSSVHRNSWRTEFKKLYVHYQFQCTPSYRHSVLSENAENASLPPLDKPITPATSEHGIDDFERGRRSRAKSAAISRQGTDENLIAGKGRQQSKTSSRKLSQNVGHGGKMGSVDGSLESSSESINSSVSSKRQADGKISKSPKEVTGRQSRTSSHKGVPAMNVEEVGRGGASEPTSVDPRLLRVINE</sequence>
<dbReference type="Pfam" id="PF12796">
    <property type="entry name" value="Ank_2"/>
    <property type="match status" value="1"/>
</dbReference>
<dbReference type="SUPFAM" id="SSF48403">
    <property type="entry name" value="Ankyrin repeat"/>
    <property type="match status" value="1"/>
</dbReference>
<dbReference type="InterPro" id="IPR002110">
    <property type="entry name" value="Ankyrin_rpt"/>
</dbReference>
<dbReference type="PROSITE" id="PS50088">
    <property type="entry name" value="ANK_REPEAT"/>
    <property type="match status" value="1"/>
</dbReference>
<dbReference type="EMBL" id="JAIWYP010000012">
    <property type="protein sequence ID" value="KAH3731134.1"/>
    <property type="molecule type" value="Genomic_DNA"/>
</dbReference>
<keyword evidence="2 3" id="KW-0040">ANK repeat</keyword>
<dbReference type="SMART" id="SM00248">
    <property type="entry name" value="ANK"/>
    <property type="match status" value="4"/>
</dbReference>
<evidence type="ECO:0000256" key="2">
    <source>
        <dbReference type="ARBA" id="ARBA00023043"/>
    </source>
</evidence>
<dbReference type="InterPro" id="IPR036770">
    <property type="entry name" value="Ankyrin_rpt-contain_sf"/>
</dbReference>
<evidence type="ECO:0000256" key="3">
    <source>
        <dbReference type="PROSITE-ProRule" id="PRU00023"/>
    </source>
</evidence>
<feature type="region of interest" description="Disordered" evidence="4">
    <location>
        <begin position="195"/>
        <end position="222"/>
    </location>
</feature>
<accession>A0A9D4CT18</accession>
<feature type="repeat" description="ANK" evidence="3">
    <location>
        <begin position="110"/>
        <end position="132"/>
    </location>
</feature>
<feature type="compositionally biased region" description="Low complexity" evidence="4">
    <location>
        <begin position="211"/>
        <end position="222"/>
    </location>
</feature>
<reference evidence="5" key="2">
    <citation type="submission" date="2020-11" db="EMBL/GenBank/DDBJ databases">
        <authorList>
            <person name="McCartney M.A."/>
            <person name="Auch B."/>
            <person name="Kono T."/>
            <person name="Mallez S."/>
            <person name="Becker A."/>
            <person name="Gohl D.M."/>
            <person name="Silverstein K.A.T."/>
            <person name="Koren S."/>
            <person name="Bechman K.B."/>
            <person name="Herman A."/>
            <person name="Abrahante J.E."/>
            <person name="Garbe J."/>
        </authorList>
    </citation>
    <scope>NUCLEOTIDE SEQUENCE</scope>
    <source>
        <strain evidence="5">Duluth1</strain>
        <tissue evidence="5">Whole animal</tissue>
    </source>
</reference>
<dbReference type="OrthoDB" id="5406014at2759"/>
<dbReference type="PANTHER" id="PTHR24173:SF76">
    <property type="match status" value="1"/>
</dbReference>
<gene>
    <name evidence="5" type="ORF">DPMN_057140</name>
</gene>
<feature type="compositionally biased region" description="Low complexity" evidence="4">
    <location>
        <begin position="432"/>
        <end position="451"/>
    </location>
</feature>
<dbReference type="PROSITE" id="PS50297">
    <property type="entry name" value="ANK_REP_REGION"/>
    <property type="match status" value="1"/>
</dbReference>
<evidence type="ECO:0000256" key="1">
    <source>
        <dbReference type="ARBA" id="ARBA00022737"/>
    </source>
</evidence>
<organism evidence="5 6">
    <name type="scientific">Dreissena polymorpha</name>
    <name type="common">Zebra mussel</name>
    <name type="synonym">Mytilus polymorpha</name>
    <dbReference type="NCBI Taxonomy" id="45954"/>
    <lineage>
        <taxon>Eukaryota</taxon>
        <taxon>Metazoa</taxon>
        <taxon>Spiralia</taxon>
        <taxon>Lophotrochozoa</taxon>
        <taxon>Mollusca</taxon>
        <taxon>Bivalvia</taxon>
        <taxon>Autobranchia</taxon>
        <taxon>Heteroconchia</taxon>
        <taxon>Euheterodonta</taxon>
        <taxon>Imparidentia</taxon>
        <taxon>Neoheterodontei</taxon>
        <taxon>Myida</taxon>
        <taxon>Dreissenoidea</taxon>
        <taxon>Dreissenidae</taxon>
        <taxon>Dreissena</taxon>
    </lineage>
</organism>
<evidence type="ECO:0000313" key="6">
    <source>
        <dbReference type="Proteomes" id="UP000828390"/>
    </source>
</evidence>
<dbReference type="AlphaFoldDB" id="A0A9D4CT18"/>
<dbReference type="Proteomes" id="UP000828390">
    <property type="component" value="Unassembled WGS sequence"/>
</dbReference>
<dbReference type="Gene3D" id="1.25.40.20">
    <property type="entry name" value="Ankyrin repeat-containing domain"/>
    <property type="match status" value="1"/>
</dbReference>
<keyword evidence="1" id="KW-0677">Repeat</keyword>
<name>A0A9D4CT18_DREPO</name>
<evidence type="ECO:0000313" key="5">
    <source>
        <dbReference type="EMBL" id="KAH3731134.1"/>
    </source>
</evidence>